<gene>
    <name evidence="1" type="ORF">G3569_02895</name>
</gene>
<reference evidence="1 2" key="1">
    <citation type="submission" date="2020-02" db="EMBL/GenBank/DDBJ databases">
        <title>Aliifodinibius halophilus 2W32, complete genome.</title>
        <authorList>
            <person name="Li Y."/>
            <person name="Wu S."/>
        </authorList>
    </citation>
    <scope>NUCLEOTIDE SEQUENCE [LARGE SCALE GENOMIC DNA]</scope>
    <source>
        <strain evidence="1 2">2W32</strain>
    </source>
</reference>
<protein>
    <submittedName>
        <fullName evidence="1">Uncharacterized protein</fullName>
    </submittedName>
</protein>
<dbReference type="AlphaFoldDB" id="A0A6M1TFA2"/>
<proteinExistence type="predicted"/>
<evidence type="ECO:0000313" key="2">
    <source>
        <dbReference type="Proteomes" id="UP000479132"/>
    </source>
</evidence>
<keyword evidence="2" id="KW-1185">Reference proteome</keyword>
<dbReference type="EMBL" id="JAALLS010000002">
    <property type="protein sequence ID" value="NGP87290.1"/>
    <property type="molecule type" value="Genomic_DNA"/>
</dbReference>
<organism evidence="1 2">
    <name type="scientific">Fodinibius halophilus</name>
    <dbReference type="NCBI Taxonomy" id="1736908"/>
    <lineage>
        <taxon>Bacteria</taxon>
        <taxon>Pseudomonadati</taxon>
        <taxon>Balneolota</taxon>
        <taxon>Balneolia</taxon>
        <taxon>Balneolales</taxon>
        <taxon>Balneolaceae</taxon>
        <taxon>Fodinibius</taxon>
    </lineage>
</organism>
<sequence>MLHTLKENLFVILATLFFTATLAFSFTAYGQTSGDCEACGGDPDDGGTCYAVDAGATLCRPTMFGCTQSGSCENGYPVLELEEV</sequence>
<accession>A0A6M1TFA2</accession>
<name>A0A6M1TFA2_9BACT</name>
<evidence type="ECO:0000313" key="1">
    <source>
        <dbReference type="EMBL" id="NGP87290.1"/>
    </source>
</evidence>
<dbReference type="Proteomes" id="UP000479132">
    <property type="component" value="Unassembled WGS sequence"/>
</dbReference>
<dbReference type="RefSeq" id="WP_165265897.1">
    <property type="nucleotide sequence ID" value="NZ_JAALLS010000002.1"/>
</dbReference>
<comment type="caution">
    <text evidence="1">The sequence shown here is derived from an EMBL/GenBank/DDBJ whole genome shotgun (WGS) entry which is preliminary data.</text>
</comment>